<name>A0AAU8BA25_9CAUD</name>
<protein>
    <submittedName>
        <fullName evidence="1">Uncharacterized protein</fullName>
    </submittedName>
</protein>
<reference evidence="1" key="1">
    <citation type="submission" date="2024-03" db="EMBL/GenBank/DDBJ databases">
        <title>Diverse circular DNA viruses in blood, oral, and fecal samples of captive lemurs.</title>
        <authorList>
            <person name="Paietta E.N."/>
            <person name="Kraberger S."/>
            <person name="Lund M.C."/>
            <person name="Custer J.M."/>
            <person name="Vargas K.M."/>
            <person name="Ehmke E.E."/>
            <person name="Yoder A.D."/>
            <person name="Varsani A."/>
        </authorList>
    </citation>
    <scope>NUCLEOTIDE SEQUENCE</scope>
    <source>
        <strain evidence="1">Duke_30FF_63</strain>
    </source>
</reference>
<sequence length="108" mass="12256">MKKILITAPYTPILVDFDNQSAVKLEGDRNGIAHISIIQDDCVVVTGNGEYATEAKKNDILVSFYEQIFKKPFVVINSKDWLENLIEYNNKINNKDNDKKVEDCESAC</sequence>
<organism evidence="1">
    <name type="scientific">Dulem virus 42</name>
    <dbReference type="NCBI Taxonomy" id="3145760"/>
    <lineage>
        <taxon>Viruses</taxon>
        <taxon>Duplodnaviria</taxon>
        <taxon>Heunggongvirae</taxon>
        <taxon>Uroviricota</taxon>
        <taxon>Caudoviricetes</taxon>
    </lineage>
</organism>
<dbReference type="EMBL" id="PP511876">
    <property type="protein sequence ID" value="XCD08331.1"/>
    <property type="molecule type" value="Genomic_DNA"/>
</dbReference>
<evidence type="ECO:0000313" key="1">
    <source>
        <dbReference type="EMBL" id="XCD08331.1"/>
    </source>
</evidence>
<proteinExistence type="predicted"/>
<accession>A0AAU8BA25</accession>